<dbReference type="Proteomes" id="UP001596337">
    <property type="component" value="Unassembled WGS sequence"/>
</dbReference>
<protein>
    <recommendedName>
        <fullName evidence="5">Mce-associated membrane protein</fullName>
    </recommendedName>
</protein>
<dbReference type="PANTHER" id="PTHR37042:SF4">
    <property type="entry name" value="OUTER MEMBRANE PROTEIN RV1973"/>
    <property type="match status" value="1"/>
</dbReference>
<reference evidence="4" key="1">
    <citation type="journal article" date="2019" name="Int. J. Syst. Evol. Microbiol.">
        <title>The Global Catalogue of Microorganisms (GCM) 10K type strain sequencing project: providing services to taxonomists for standard genome sequencing and annotation.</title>
        <authorList>
            <consortium name="The Broad Institute Genomics Platform"/>
            <consortium name="The Broad Institute Genome Sequencing Center for Infectious Disease"/>
            <person name="Wu L."/>
            <person name="Ma J."/>
        </authorList>
    </citation>
    <scope>NUCLEOTIDE SEQUENCE [LARGE SCALE GENOMIC DNA]</scope>
    <source>
        <strain evidence="4">KCTC 32255</strain>
    </source>
</reference>
<name>A0ABW2BXM8_9PSEU</name>
<evidence type="ECO:0000256" key="1">
    <source>
        <dbReference type="ARBA" id="ARBA00004370"/>
    </source>
</evidence>
<comment type="subcellular location">
    <subcellularLocation>
        <location evidence="1">Membrane</location>
    </subcellularLocation>
</comment>
<evidence type="ECO:0008006" key="5">
    <source>
        <dbReference type="Google" id="ProtNLM"/>
    </source>
</evidence>
<evidence type="ECO:0000313" key="3">
    <source>
        <dbReference type="EMBL" id="MFC6866609.1"/>
    </source>
</evidence>
<organism evidence="3 4">
    <name type="scientific">Haloechinothrix salitolerans</name>
    <dbReference type="NCBI Taxonomy" id="926830"/>
    <lineage>
        <taxon>Bacteria</taxon>
        <taxon>Bacillati</taxon>
        <taxon>Actinomycetota</taxon>
        <taxon>Actinomycetes</taxon>
        <taxon>Pseudonocardiales</taxon>
        <taxon>Pseudonocardiaceae</taxon>
        <taxon>Haloechinothrix</taxon>
    </lineage>
</organism>
<keyword evidence="4" id="KW-1185">Reference proteome</keyword>
<dbReference type="PANTHER" id="PTHR37042">
    <property type="entry name" value="OUTER MEMBRANE PROTEIN RV1973"/>
    <property type="match status" value="1"/>
</dbReference>
<evidence type="ECO:0000313" key="4">
    <source>
        <dbReference type="Proteomes" id="UP001596337"/>
    </source>
</evidence>
<keyword evidence="2" id="KW-0472">Membrane</keyword>
<comment type="caution">
    <text evidence="3">The sequence shown here is derived from an EMBL/GenBank/DDBJ whole genome shotgun (WGS) entry which is preliminary data.</text>
</comment>
<gene>
    <name evidence="3" type="ORF">ACFQGD_05570</name>
</gene>
<dbReference type="EMBL" id="JBHSXX010000001">
    <property type="protein sequence ID" value="MFC6866609.1"/>
    <property type="molecule type" value="Genomic_DNA"/>
</dbReference>
<dbReference type="RefSeq" id="WP_345395872.1">
    <property type="nucleotide sequence ID" value="NZ_BAABLA010000024.1"/>
</dbReference>
<proteinExistence type="predicted"/>
<evidence type="ECO:0000256" key="2">
    <source>
        <dbReference type="ARBA" id="ARBA00023136"/>
    </source>
</evidence>
<sequence length="179" mass="18958">MRSALSGRLVAAGRLSRDPLVATLAVLTVVALAAAAWLGSAWISAARDDGLAKAKQRDTVLSAAEHGLVTLHTLDHRGAKRDVAAWLDVTAGGLHRDLAGDKAGQRERARRTKTVSDAELLRAAVTELNGHAGTAKVIAMLRTTLETKGEKSSTDRKRVVAELVRRDGQWKISAVEAAA</sequence>
<accession>A0ABW2BXM8</accession>